<keyword evidence="1" id="KW-0472">Membrane</keyword>
<name>A0A392R8Z9_9FABA</name>
<evidence type="ECO:0000313" key="2">
    <source>
        <dbReference type="EMBL" id="MCI33051.1"/>
    </source>
</evidence>
<keyword evidence="1" id="KW-0812">Transmembrane</keyword>
<evidence type="ECO:0000313" key="3">
    <source>
        <dbReference type="Proteomes" id="UP000265520"/>
    </source>
</evidence>
<accession>A0A392R8Z9</accession>
<dbReference type="AlphaFoldDB" id="A0A392R8Z9"/>
<sequence>MECFHRGRVALLPFCGLFGGFVHVLVAFLCSGHIRFDGDNSIFRCTVEGTAPSVAKVGHPKMQLYGDSHGITKNCTSTIFFECLDSLLSKVT</sequence>
<reference evidence="2 3" key="1">
    <citation type="journal article" date="2018" name="Front. Plant Sci.">
        <title>Red Clover (Trifolium pratense) and Zigzag Clover (T. medium) - A Picture of Genomic Similarities and Differences.</title>
        <authorList>
            <person name="Dluhosova J."/>
            <person name="Istvanek J."/>
            <person name="Nedelnik J."/>
            <person name="Repkova J."/>
        </authorList>
    </citation>
    <scope>NUCLEOTIDE SEQUENCE [LARGE SCALE GENOMIC DNA]</scope>
    <source>
        <strain evidence="3">cv. 10/8</strain>
        <tissue evidence="2">Leaf</tissue>
    </source>
</reference>
<evidence type="ECO:0000256" key="1">
    <source>
        <dbReference type="SAM" id="Phobius"/>
    </source>
</evidence>
<feature type="transmembrane region" description="Helical" evidence="1">
    <location>
        <begin position="9"/>
        <end position="29"/>
    </location>
</feature>
<organism evidence="2 3">
    <name type="scientific">Trifolium medium</name>
    <dbReference type="NCBI Taxonomy" id="97028"/>
    <lineage>
        <taxon>Eukaryota</taxon>
        <taxon>Viridiplantae</taxon>
        <taxon>Streptophyta</taxon>
        <taxon>Embryophyta</taxon>
        <taxon>Tracheophyta</taxon>
        <taxon>Spermatophyta</taxon>
        <taxon>Magnoliopsida</taxon>
        <taxon>eudicotyledons</taxon>
        <taxon>Gunneridae</taxon>
        <taxon>Pentapetalae</taxon>
        <taxon>rosids</taxon>
        <taxon>fabids</taxon>
        <taxon>Fabales</taxon>
        <taxon>Fabaceae</taxon>
        <taxon>Papilionoideae</taxon>
        <taxon>50 kb inversion clade</taxon>
        <taxon>NPAAA clade</taxon>
        <taxon>Hologalegina</taxon>
        <taxon>IRL clade</taxon>
        <taxon>Trifolieae</taxon>
        <taxon>Trifolium</taxon>
    </lineage>
</organism>
<proteinExistence type="predicted"/>
<keyword evidence="3" id="KW-1185">Reference proteome</keyword>
<feature type="non-terminal residue" evidence="2">
    <location>
        <position position="92"/>
    </location>
</feature>
<dbReference type="Proteomes" id="UP000265520">
    <property type="component" value="Unassembled WGS sequence"/>
</dbReference>
<comment type="caution">
    <text evidence="2">The sequence shown here is derived from an EMBL/GenBank/DDBJ whole genome shotgun (WGS) entry which is preliminary data.</text>
</comment>
<keyword evidence="1" id="KW-1133">Transmembrane helix</keyword>
<dbReference type="EMBL" id="LXQA010201103">
    <property type="protein sequence ID" value="MCI33051.1"/>
    <property type="molecule type" value="Genomic_DNA"/>
</dbReference>
<protein>
    <submittedName>
        <fullName evidence="2">Uncharacterized protein</fullName>
    </submittedName>
</protein>